<dbReference type="Proteomes" id="UP000783686">
    <property type="component" value="Unassembled WGS sequence"/>
</dbReference>
<protein>
    <submittedName>
        <fullName evidence="2">Uncharacterized protein</fullName>
    </submittedName>
</protein>
<feature type="region of interest" description="Disordered" evidence="1">
    <location>
        <begin position="242"/>
        <end position="369"/>
    </location>
</feature>
<feature type="compositionally biased region" description="Basic residues" evidence="1">
    <location>
        <begin position="358"/>
        <end position="369"/>
    </location>
</feature>
<comment type="caution">
    <text evidence="2">The sequence shown here is derived from an EMBL/GenBank/DDBJ whole genome shotgun (WGS) entry which is preliminary data.</text>
</comment>
<evidence type="ECO:0000256" key="1">
    <source>
        <dbReference type="SAM" id="MobiDB-lite"/>
    </source>
</evidence>
<proteinExistence type="predicted"/>
<accession>A0A811KQ29</accession>
<feature type="compositionally biased region" description="Low complexity" evidence="1">
    <location>
        <begin position="153"/>
        <end position="164"/>
    </location>
</feature>
<name>A0A811KQ29_9BILA</name>
<dbReference type="AlphaFoldDB" id="A0A811KQ29"/>
<evidence type="ECO:0000313" key="2">
    <source>
        <dbReference type="EMBL" id="CAD5217767.1"/>
    </source>
</evidence>
<organism evidence="2 3">
    <name type="scientific">Bursaphelenchus okinawaensis</name>
    <dbReference type="NCBI Taxonomy" id="465554"/>
    <lineage>
        <taxon>Eukaryota</taxon>
        <taxon>Metazoa</taxon>
        <taxon>Ecdysozoa</taxon>
        <taxon>Nematoda</taxon>
        <taxon>Chromadorea</taxon>
        <taxon>Rhabditida</taxon>
        <taxon>Tylenchina</taxon>
        <taxon>Tylenchomorpha</taxon>
        <taxon>Aphelenchoidea</taxon>
        <taxon>Aphelenchoididae</taxon>
        <taxon>Bursaphelenchus</taxon>
    </lineage>
</organism>
<feature type="compositionally biased region" description="Polar residues" evidence="1">
    <location>
        <begin position="136"/>
        <end position="152"/>
    </location>
</feature>
<feature type="compositionally biased region" description="Basic and acidic residues" evidence="1">
    <location>
        <begin position="242"/>
        <end position="251"/>
    </location>
</feature>
<feature type="region of interest" description="Disordered" evidence="1">
    <location>
        <begin position="132"/>
        <end position="164"/>
    </location>
</feature>
<keyword evidence="3" id="KW-1185">Reference proteome</keyword>
<feature type="compositionally biased region" description="Low complexity" evidence="1">
    <location>
        <begin position="298"/>
        <end position="354"/>
    </location>
</feature>
<dbReference type="EMBL" id="CAJFDH010000003">
    <property type="protein sequence ID" value="CAD5217767.1"/>
    <property type="molecule type" value="Genomic_DNA"/>
</dbReference>
<dbReference type="Proteomes" id="UP000614601">
    <property type="component" value="Unassembled WGS sequence"/>
</dbReference>
<dbReference type="EMBL" id="CAJFCW020000003">
    <property type="protein sequence ID" value="CAG9108454.1"/>
    <property type="molecule type" value="Genomic_DNA"/>
</dbReference>
<evidence type="ECO:0000313" key="3">
    <source>
        <dbReference type="Proteomes" id="UP000614601"/>
    </source>
</evidence>
<feature type="compositionally biased region" description="Polar residues" evidence="1">
    <location>
        <begin position="268"/>
        <end position="279"/>
    </location>
</feature>
<gene>
    <name evidence="2" type="ORF">BOKJ2_LOCUS7257</name>
</gene>
<sequence length="369" mass="40884">MTCLYAFQIVLQSFYDTHANNQEARHETGVEPAANIDKVKRIVVTNEASNKTVAFNVDVNDFKPCGKIMILDNVPEEFKIDIKFDDGKESSITLKHSIEDILKTLKRDVAFPNTSLSLRFVTKTEILTPRKHNFKESGSQTDDTYHTNASCQTDSTSTTDKTSTTETFLNNVETQTDNEVFNEEKKKIFIEGGGPAFPTGLYKNFEKSSRTKKKQLISTDCQTENLNDKNDALLSDMESKLYEQNHVDEKSVTSSRSKRSSISKSIDQTEPSTASTSGPEDSDGTTVSESDTEDETSTEYSSSGSTVKTAKNSSDKSSTSSSIHTDINVDSGRSYLESVASSSSSESKHMSPTSAYLHKLRSNILKHRT</sequence>
<reference evidence="2" key="1">
    <citation type="submission" date="2020-09" db="EMBL/GenBank/DDBJ databases">
        <authorList>
            <person name="Kikuchi T."/>
        </authorList>
    </citation>
    <scope>NUCLEOTIDE SEQUENCE</scope>
    <source>
        <strain evidence="2">SH1</strain>
    </source>
</reference>